<feature type="domain" description="Glycosyl hydrolases family 2 sugar binding" evidence="6">
    <location>
        <begin position="18"/>
        <end position="156"/>
    </location>
</feature>
<dbReference type="EMBL" id="CP010411">
    <property type="protein sequence ID" value="ALE09023.1"/>
    <property type="molecule type" value="Genomic_DNA"/>
</dbReference>
<dbReference type="Pfam" id="PF02837">
    <property type="entry name" value="Glyco_hydro_2_N"/>
    <property type="match status" value="1"/>
</dbReference>
<evidence type="ECO:0000256" key="1">
    <source>
        <dbReference type="ARBA" id="ARBA00007401"/>
    </source>
</evidence>
<keyword evidence="2 7" id="KW-0378">Hydrolase</keyword>
<evidence type="ECO:0000259" key="5">
    <source>
        <dbReference type="Pfam" id="PF02836"/>
    </source>
</evidence>
<protein>
    <submittedName>
        <fullName evidence="7">Glycoside hydrolase</fullName>
    </submittedName>
</protein>
<dbReference type="Pfam" id="PF02836">
    <property type="entry name" value="Glyco_hydro_2_C"/>
    <property type="match status" value="1"/>
</dbReference>
<evidence type="ECO:0000256" key="3">
    <source>
        <dbReference type="ARBA" id="ARBA00023295"/>
    </source>
</evidence>
<sequence>MERIQYPDPQCVRRNWVDLNGTWDFAIPGAPAGTKNGNQGNNAMESTPETLQAAASMAFPEFDRTIEVPYSYTFPKSGVDEPQYHPVVWYRRSFDLDMRPGKRYLLNFEAVDYACDVWLNGRHVGSHQGGHTPFRFDVTPYAAKENELVVKVIDFNRTDQPLGKQAWKDGNFACWYTRTIGIWQSVWLEETGDVHLTDFTMTPHANQARLDVDASLNVNVDAELDYNVTFEGKPVTHGTVSFTNARARFSVEIRNYDPSPEPHPWTPSTPDLYDIDFTVRSGGETTDEVSSYFGLRDVTSDGKMIFLNDQKYYMKLLLNQGYYPGGGLTGTADEFRADIEKMKAMGFNGNRIHQKLESNRMLYLCDKLGFIVWAEMPSAYEFGPELIANVERELPAYLRKHVNHPSVFAYVLMNESWGVFDIAHSEQERTFVNSLYYQAKAFDPSRLVIGNDGYEQTRTDIATIHDYNADADELLETYQGRRDEVLAGAPSPMGGRRVFCQGYEQQRVPVMVTEYGGVAYEPGGHTEDSWGYGERITDPDKVVDQIAALTRAVMDIDYCVGFCYTQTSDVEQEVNGLLDHDHEYKFDPKRIREVLLSKHTYGYVQV</sequence>
<dbReference type="RefSeq" id="WP_060620506.1">
    <property type="nucleotide sequence ID" value="NZ_CP010411.1"/>
</dbReference>
<dbReference type="InterPro" id="IPR006103">
    <property type="entry name" value="Glyco_hydro_2_cat"/>
</dbReference>
<evidence type="ECO:0000256" key="2">
    <source>
        <dbReference type="ARBA" id="ARBA00022801"/>
    </source>
</evidence>
<dbReference type="Pfam" id="PF00703">
    <property type="entry name" value="Glyco_hydro_2"/>
    <property type="match status" value="1"/>
</dbReference>
<evidence type="ECO:0000313" key="8">
    <source>
        <dbReference type="Proteomes" id="UP000067206"/>
    </source>
</evidence>
<evidence type="ECO:0000259" key="6">
    <source>
        <dbReference type="Pfam" id="PF02837"/>
    </source>
</evidence>
<dbReference type="InterPro" id="IPR017853">
    <property type="entry name" value="GH"/>
</dbReference>
<dbReference type="GO" id="GO:0005975">
    <property type="term" value="P:carbohydrate metabolic process"/>
    <property type="evidence" value="ECO:0007669"/>
    <property type="project" value="InterPro"/>
</dbReference>
<dbReference type="PANTHER" id="PTHR42732">
    <property type="entry name" value="BETA-GALACTOSIDASE"/>
    <property type="match status" value="1"/>
</dbReference>
<dbReference type="InterPro" id="IPR006104">
    <property type="entry name" value="Glyco_hydro_2_N"/>
</dbReference>
<dbReference type="InterPro" id="IPR006102">
    <property type="entry name" value="Ig-like_GH2"/>
</dbReference>
<evidence type="ECO:0000313" key="7">
    <source>
        <dbReference type="EMBL" id="ALE09023.1"/>
    </source>
</evidence>
<feature type="domain" description="Glycoside hydrolase family 2 catalytic" evidence="5">
    <location>
        <begin position="305"/>
        <end position="527"/>
    </location>
</feature>
<proteinExistence type="inferred from homology"/>
<feature type="domain" description="Glycoside hydrolase family 2 immunoglobulin-like beta-sandwich" evidence="4">
    <location>
        <begin position="194"/>
        <end position="296"/>
    </location>
</feature>
<dbReference type="Proteomes" id="UP000067206">
    <property type="component" value="Chromosome"/>
</dbReference>
<comment type="similarity">
    <text evidence="1">Belongs to the glycosyl hydrolase 2 family.</text>
</comment>
<dbReference type="GO" id="GO:0004553">
    <property type="term" value="F:hydrolase activity, hydrolyzing O-glycosyl compounds"/>
    <property type="evidence" value="ECO:0007669"/>
    <property type="project" value="InterPro"/>
</dbReference>
<dbReference type="InterPro" id="IPR008979">
    <property type="entry name" value="Galactose-bd-like_sf"/>
</dbReference>
<evidence type="ECO:0000259" key="4">
    <source>
        <dbReference type="Pfam" id="PF00703"/>
    </source>
</evidence>
<dbReference type="Gene3D" id="2.60.120.260">
    <property type="entry name" value="Galactose-binding domain-like"/>
    <property type="match status" value="1"/>
</dbReference>
<dbReference type="InterPro" id="IPR013783">
    <property type="entry name" value="Ig-like_fold"/>
</dbReference>
<gene>
    <name evidence="7" type="ORF">RY67_979</name>
</gene>
<dbReference type="SUPFAM" id="SSF49303">
    <property type="entry name" value="beta-Galactosidase/glucuronidase domain"/>
    <property type="match status" value="1"/>
</dbReference>
<dbReference type="SUPFAM" id="SSF51445">
    <property type="entry name" value="(Trans)glycosidases"/>
    <property type="match status" value="1"/>
</dbReference>
<organism evidence="7 8">
    <name type="scientific">Bifidobacterium longum subsp. infantis</name>
    <dbReference type="NCBI Taxonomy" id="1682"/>
    <lineage>
        <taxon>Bacteria</taxon>
        <taxon>Bacillati</taxon>
        <taxon>Actinomycetota</taxon>
        <taxon>Actinomycetes</taxon>
        <taxon>Bifidobacteriales</taxon>
        <taxon>Bifidobacteriaceae</taxon>
        <taxon>Bifidobacterium</taxon>
    </lineage>
</organism>
<dbReference type="Gene3D" id="2.60.40.10">
    <property type="entry name" value="Immunoglobulins"/>
    <property type="match status" value="1"/>
</dbReference>
<dbReference type="PATRIC" id="fig|1682.24.peg.947"/>
<dbReference type="InterPro" id="IPR051913">
    <property type="entry name" value="GH2_Domain-Containing"/>
</dbReference>
<accession>A0A0M5KZC8</accession>
<dbReference type="Gene3D" id="3.20.20.80">
    <property type="entry name" value="Glycosidases"/>
    <property type="match status" value="1"/>
</dbReference>
<reference evidence="7 8" key="1">
    <citation type="submission" date="2014-12" db="EMBL/GenBank/DDBJ databases">
        <title>Complete genome sequence of Bifidobacterium longum subsp. infantis BT1.</title>
        <authorList>
            <person name="Kim J.F."/>
            <person name="Kwak M.-J."/>
        </authorList>
    </citation>
    <scope>NUCLEOTIDE SEQUENCE [LARGE SCALE GENOMIC DNA]</scope>
    <source>
        <strain evidence="7 8">BT1</strain>
    </source>
</reference>
<keyword evidence="3" id="KW-0326">Glycosidase</keyword>
<dbReference type="InterPro" id="IPR036156">
    <property type="entry name" value="Beta-gal/glucu_dom_sf"/>
</dbReference>
<dbReference type="SUPFAM" id="SSF49785">
    <property type="entry name" value="Galactose-binding domain-like"/>
    <property type="match status" value="1"/>
</dbReference>
<dbReference type="AlphaFoldDB" id="A0A0M5KZC8"/>
<dbReference type="PANTHER" id="PTHR42732:SF3">
    <property type="entry name" value="HYDROLASE"/>
    <property type="match status" value="1"/>
</dbReference>
<name>A0A0M5KZC8_BIFLI</name>